<evidence type="ECO:0000313" key="1">
    <source>
        <dbReference type="EMBL" id="SVA17018.1"/>
    </source>
</evidence>
<proteinExistence type="predicted"/>
<sequence length="564" mass="59912">MLENFAKSSAPSNPLTGQLWYDTSTQRVKVYDGVGFRTSGAPSVQASQPSDLVAGDLWIDSDANQLYFYDGSELELAGPIYSSTQGKSGFEIATLVDTFNNTHIVMKYFIAGTIVGVWSNTEFTPAVGFTISGITGDIKHGFTPVSITDFRFRGIADQASALRDSQGNVKSAAQFLPADANATTTGTLTIQNSGGLTLGLAQNNILKVVGTSFVSENQLSNHDWKVRVRKPQGFIDALVVDTSEEHFGIFESDPQYALHVGGDMRIDGDFSVAGATVFVETQNLQVEDKNIELGIPSGGALNDAGINDGGIILKSSEGDKEWLWKNATDAWTSSENIDLAATKQYMINGVNVLEAAKLGDQVLASALTSVGTLATLNVDKLRFCGVSGANTIESLDIGLQIKSAGAIHLTTSQEITGVAEPTTNSSVATKFYVDDQLNEEPVIMTMDISLPGVGNSLSNAEIATIIQDVYPAANKKTGSYAYVYINSISGAQVSGINVDTPVLSKSFIAVDSNGVQNESVLQDIAFTAASGTVNVDIDRGLRRFHVVANAWVYDTDIASSGGLW</sequence>
<dbReference type="EMBL" id="UINC01004811">
    <property type="protein sequence ID" value="SVA17018.1"/>
    <property type="molecule type" value="Genomic_DNA"/>
</dbReference>
<gene>
    <name evidence="1" type="ORF">METZ01_LOCUS69872</name>
</gene>
<organism evidence="1">
    <name type="scientific">marine metagenome</name>
    <dbReference type="NCBI Taxonomy" id="408172"/>
    <lineage>
        <taxon>unclassified sequences</taxon>
        <taxon>metagenomes</taxon>
        <taxon>ecological metagenomes</taxon>
    </lineage>
</organism>
<accession>A0A381TNA0</accession>
<reference evidence="1" key="1">
    <citation type="submission" date="2018-05" db="EMBL/GenBank/DDBJ databases">
        <authorList>
            <person name="Lanie J.A."/>
            <person name="Ng W.-L."/>
            <person name="Kazmierczak K.M."/>
            <person name="Andrzejewski T.M."/>
            <person name="Davidsen T.M."/>
            <person name="Wayne K.J."/>
            <person name="Tettelin H."/>
            <person name="Glass J.I."/>
            <person name="Rusch D."/>
            <person name="Podicherti R."/>
            <person name="Tsui H.-C.T."/>
            <person name="Winkler M.E."/>
        </authorList>
    </citation>
    <scope>NUCLEOTIDE SEQUENCE</scope>
</reference>
<name>A0A381TNA0_9ZZZZ</name>
<dbReference type="AlphaFoldDB" id="A0A381TNA0"/>
<protein>
    <submittedName>
        <fullName evidence="1">Uncharacterized protein</fullName>
    </submittedName>
</protein>